<dbReference type="Proteomes" id="UP000018922">
    <property type="component" value="Chromosome I"/>
</dbReference>
<dbReference type="GO" id="GO:0051536">
    <property type="term" value="F:iron-sulfur cluster binding"/>
    <property type="evidence" value="ECO:0007669"/>
    <property type="project" value="UniProtKB-KW"/>
</dbReference>
<gene>
    <name evidence="7" type="ordered locus">MGMSRv2__4200</name>
</gene>
<dbReference type="GO" id="GO:0003824">
    <property type="term" value="F:catalytic activity"/>
    <property type="evidence" value="ECO:0007669"/>
    <property type="project" value="InterPro"/>
</dbReference>
<dbReference type="InterPro" id="IPR023885">
    <property type="entry name" value="4Fe4S-binding_SPASM_dom"/>
</dbReference>
<accession>V6F7C1</accession>
<dbReference type="eggNOG" id="COG0535">
    <property type="taxonomic scope" value="Bacteria"/>
</dbReference>
<comment type="cofactor">
    <cofactor evidence="1">
        <name>[4Fe-4S] cluster</name>
        <dbReference type="ChEBI" id="CHEBI:49883"/>
    </cofactor>
</comment>
<dbReference type="PANTHER" id="PTHR11228:SF7">
    <property type="entry name" value="PQQA PEPTIDE CYCLASE"/>
    <property type="match status" value="1"/>
</dbReference>
<dbReference type="Pfam" id="PF13186">
    <property type="entry name" value="SPASM"/>
    <property type="match status" value="1"/>
</dbReference>
<organism evidence="7 8">
    <name type="scientific">Magnetospirillum gryphiswaldense (strain DSM 6361 / JCM 21280 / NBRC 15271 / MSR-1)</name>
    <dbReference type="NCBI Taxonomy" id="431944"/>
    <lineage>
        <taxon>Bacteria</taxon>
        <taxon>Pseudomonadati</taxon>
        <taxon>Pseudomonadota</taxon>
        <taxon>Alphaproteobacteria</taxon>
        <taxon>Rhodospirillales</taxon>
        <taxon>Rhodospirillaceae</taxon>
        <taxon>Magnetospirillum</taxon>
    </lineage>
</organism>
<evidence type="ECO:0000256" key="2">
    <source>
        <dbReference type="ARBA" id="ARBA00022691"/>
    </source>
</evidence>
<evidence type="ECO:0000313" key="7">
    <source>
        <dbReference type="EMBL" id="CDL01415.1"/>
    </source>
</evidence>
<name>V6F7C1_MAGGM</name>
<evidence type="ECO:0000256" key="4">
    <source>
        <dbReference type="ARBA" id="ARBA00023004"/>
    </source>
</evidence>
<dbReference type="EMBL" id="HG794546">
    <property type="protein sequence ID" value="CDL01415.1"/>
    <property type="molecule type" value="Genomic_DNA"/>
</dbReference>
<dbReference type="AlphaFoldDB" id="V6F7C1"/>
<dbReference type="CDD" id="cd01335">
    <property type="entry name" value="Radical_SAM"/>
    <property type="match status" value="1"/>
</dbReference>
<keyword evidence="2" id="KW-0949">S-adenosyl-L-methionine</keyword>
<dbReference type="InterPro" id="IPR013785">
    <property type="entry name" value="Aldolase_TIM"/>
</dbReference>
<dbReference type="Gene3D" id="3.20.20.70">
    <property type="entry name" value="Aldolase class I"/>
    <property type="match status" value="2"/>
</dbReference>
<evidence type="ECO:0000313" key="8">
    <source>
        <dbReference type="Proteomes" id="UP000018922"/>
    </source>
</evidence>
<dbReference type="InterPro" id="IPR050377">
    <property type="entry name" value="Radical_SAM_PqqE_MftC-like"/>
</dbReference>
<feature type="domain" description="Radical SAM core" evidence="6">
    <location>
        <begin position="120"/>
        <end position="346"/>
    </location>
</feature>
<dbReference type="KEGG" id="mgy:MGMSRv2__4200"/>
<keyword evidence="5" id="KW-0411">Iron-sulfur</keyword>
<evidence type="ECO:0000256" key="5">
    <source>
        <dbReference type="ARBA" id="ARBA00023014"/>
    </source>
</evidence>
<keyword evidence="4" id="KW-0408">Iron</keyword>
<keyword evidence="8" id="KW-1185">Reference proteome</keyword>
<evidence type="ECO:0000256" key="1">
    <source>
        <dbReference type="ARBA" id="ARBA00001966"/>
    </source>
</evidence>
<dbReference type="CDD" id="cd21109">
    <property type="entry name" value="SPASM"/>
    <property type="match status" value="1"/>
</dbReference>
<dbReference type="GO" id="GO:0046872">
    <property type="term" value="F:metal ion binding"/>
    <property type="evidence" value="ECO:0007669"/>
    <property type="project" value="UniProtKB-KW"/>
</dbReference>
<dbReference type="SUPFAM" id="SSF102114">
    <property type="entry name" value="Radical SAM enzymes"/>
    <property type="match status" value="2"/>
</dbReference>
<protein>
    <recommendedName>
        <fullName evidence="6">Radical SAM core domain-containing protein</fullName>
    </recommendedName>
</protein>
<dbReference type="SFLD" id="SFLDG01067">
    <property type="entry name" value="SPASM/twitch_domain_containing"/>
    <property type="match status" value="1"/>
</dbReference>
<dbReference type="STRING" id="1430440.MGMSRv2__4200"/>
<dbReference type="SFLD" id="SFLDS00029">
    <property type="entry name" value="Radical_SAM"/>
    <property type="match status" value="1"/>
</dbReference>
<evidence type="ECO:0000256" key="3">
    <source>
        <dbReference type="ARBA" id="ARBA00022723"/>
    </source>
</evidence>
<sequence length="442" mass="49029">MGVKAEAPTTRLERPCAFVWMQVNVDYRGTVRPCCHVNDAGAFGNLNERSLMEIWNGEAWQRLRRAWVAGDLSGTPCEGCKVVAVEGAPIAWEFPVRSGSENSPASANQALALAEMQSGAIVQLAKPVVLQYFPSTLCNIDCTFCFQWDQKGIKLGAKGMEMVTQLMPTLMRIDWIGGEPTVQQDFRRWLSDLDIDANPNLNVGMVSNGTILDTALVKLFERISGFVSVSLDAVDKALYEDIRAGAVWEDTRRNVETYRAISRSNPGFRLYVSCLLQKKNLAHLPDFLSFCLEREIPAKVYPSESFPLFERLDMFDDPASELPENWEEVFERTLVLARALDAVQPNNCESTVHYCRAAVMRGLERHRDSRRVRLSPSPGSTGRMVVAYAAGAAIAYARVSGGEDMSIALPNTLPTASVRFYLHGDDRGTDRAPPLQPLAEEG</sequence>
<dbReference type="PROSITE" id="PS51918">
    <property type="entry name" value="RADICAL_SAM"/>
    <property type="match status" value="1"/>
</dbReference>
<evidence type="ECO:0000259" key="6">
    <source>
        <dbReference type="PROSITE" id="PS51918"/>
    </source>
</evidence>
<reference evidence="7 8" key="1">
    <citation type="journal article" date="2014" name="Genome Announc.">
        <title>Complete genome sequence of Magnetospirillum gryphiswaldense MSR-1.</title>
        <authorList>
            <person name="Wang X."/>
            <person name="Wang Q."/>
            <person name="Zhang W."/>
            <person name="Wang Y."/>
            <person name="Li L."/>
            <person name="Wen T."/>
            <person name="Zhang T."/>
            <person name="Zhang Y."/>
            <person name="Xu J."/>
            <person name="Hu J."/>
            <person name="Li S."/>
            <person name="Liu L."/>
            <person name="Liu J."/>
            <person name="Jiang W."/>
            <person name="Tian J."/>
            <person name="Li Y."/>
            <person name="Schuler D."/>
            <person name="Wang L."/>
            <person name="Li J."/>
        </authorList>
    </citation>
    <scope>NUCLEOTIDE SEQUENCE [LARGE SCALE GENOMIC DNA]</scope>
    <source>
        <strain evidence="8">DSM 6361 / JCM 21280 / NBRC 15271 / MSR-1</strain>
    </source>
</reference>
<dbReference type="InterPro" id="IPR007197">
    <property type="entry name" value="rSAM"/>
</dbReference>
<dbReference type="Pfam" id="PF04055">
    <property type="entry name" value="Radical_SAM"/>
    <property type="match status" value="1"/>
</dbReference>
<dbReference type="InterPro" id="IPR058240">
    <property type="entry name" value="rSAM_sf"/>
</dbReference>
<keyword evidence="3" id="KW-0479">Metal-binding</keyword>
<proteinExistence type="predicted"/>
<dbReference type="PANTHER" id="PTHR11228">
    <property type="entry name" value="RADICAL SAM DOMAIN PROTEIN"/>
    <property type="match status" value="1"/>
</dbReference>
<dbReference type="HOGENOM" id="CLU_619355_0_0_5"/>